<sequence>MPDALYDCIPHHVLRRMSAPSGGSNETLSSTASFSCNNNDFKKFGSLFENRWSAVEPLLDTFPDRRPPDPDLLNDAGCTCDDCDLPHHVSTQDEVRHLVEVTKLFLQQLPSPAIITISRSSRDDYCPPEEVDFIQDCVLKMLEEAYNCVEITRDYETDKSEDEEEATQGTSA</sequence>
<evidence type="ECO:0000313" key="2">
    <source>
        <dbReference type="EMBL" id="GFY78412.1"/>
    </source>
</evidence>
<comment type="similarity">
    <text evidence="1">Belongs to the UPF0489 family.</text>
</comment>
<dbReference type="PANTHER" id="PTHR13225">
    <property type="entry name" value="MISEXPRESSION SUPPRESSOR OF RAS 6"/>
    <property type="match status" value="1"/>
</dbReference>
<keyword evidence="3" id="KW-1185">Reference proteome</keyword>
<dbReference type="EMBL" id="BMAV01022982">
    <property type="protein sequence ID" value="GFY78412.1"/>
    <property type="molecule type" value="Genomic_DNA"/>
</dbReference>
<proteinExistence type="inferred from homology"/>
<comment type="caution">
    <text evidence="2">The sequence shown here is derived from an EMBL/GenBank/DDBJ whole genome shotgun (WGS) entry which is preliminary data.</text>
</comment>
<dbReference type="AlphaFoldDB" id="A0A8X7CUH2"/>
<dbReference type="PANTHER" id="PTHR13225:SF3">
    <property type="entry name" value="UPF0489 PROTEIN C5ORF22"/>
    <property type="match status" value="1"/>
</dbReference>
<name>A0A8X7CUH2_9ARAC</name>
<dbReference type="Proteomes" id="UP000886998">
    <property type="component" value="Unassembled WGS sequence"/>
</dbReference>
<gene>
    <name evidence="2" type="primary">zgc:56556</name>
    <name evidence="2" type="ORF">TNIN_150551</name>
</gene>
<dbReference type="OrthoDB" id="418142at2759"/>
<accession>A0A8X7CUH2</accession>
<reference evidence="2" key="1">
    <citation type="submission" date="2020-08" db="EMBL/GenBank/DDBJ databases">
        <title>Multicomponent nature underlies the extraordinary mechanical properties of spider dragline silk.</title>
        <authorList>
            <person name="Kono N."/>
            <person name="Nakamura H."/>
            <person name="Mori M."/>
            <person name="Yoshida Y."/>
            <person name="Ohtoshi R."/>
            <person name="Malay A.D."/>
            <person name="Moran D.A.P."/>
            <person name="Tomita M."/>
            <person name="Numata K."/>
            <person name="Arakawa K."/>
        </authorList>
    </citation>
    <scope>NUCLEOTIDE SEQUENCE</scope>
</reference>
<evidence type="ECO:0000256" key="1">
    <source>
        <dbReference type="ARBA" id="ARBA00007099"/>
    </source>
</evidence>
<organism evidence="2 3">
    <name type="scientific">Trichonephila inaurata madagascariensis</name>
    <dbReference type="NCBI Taxonomy" id="2747483"/>
    <lineage>
        <taxon>Eukaryota</taxon>
        <taxon>Metazoa</taxon>
        <taxon>Ecdysozoa</taxon>
        <taxon>Arthropoda</taxon>
        <taxon>Chelicerata</taxon>
        <taxon>Arachnida</taxon>
        <taxon>Araneae</taxon>
        <taxon>Araneomorphae</taxon>
        <taxon>Entelegynae</taxon>
        <taxon>Araneoidea</taxon>
        <taxon>Nephilidae</taxon>
        <taxon>Trichonephila</taxon>
        <taxon>Trichonephila inaurata</taxon>
    </lineage>
</organism>
<evidence type="ECO:0000313" key="3">
    <source>
        <dbReference type="Proteomes" id="UP000886998"/>
    </source>
</evidence>
<dbReference type="InterPro" id="IPR024131">
    <property type="entry name" value="UPF0489"/>
</dbReference>
<protein>
    <submittedName>
        <fullName evidence="2">UPF0489 protein C5orf22 homolog</fullName>
    </submittedName>
</protein>